<dbReference type="SUPFAM" id="SSF52172">
    <property type="entry name" value="CheY-like"/>
    <property type="match status" value="3"/>
</dbReference>
<feature type="domain" description="PAC" evidence="10">
    <location>
        <begin position="578"/>
        <end position="632"/>
    </location>
</feature>
<dbReference type="PROSITE" id="PS50112">
    <property type="entry name" value="PAS"/>
    <property type="match status" value="3"/>
</dbReference>
<feature type="domain" description="PAS" evidence="9">
    <location>
        <begin position="764"/>
        <end position="817"/>
    </location>
</feature>
<proteinExistence type="predicted"/>
<gene>
    <name evidence="11" type="ORF">EKO24_021905</name>
</gene>
<dbReference type="InterPro" id="IPR005467">
    <property type="entry name" value="His_kinase_dom"/>
</dbReference>
<sequence length="1274" mass="142154">MENDIQAALLQMRKGFIAGLPERLNSLKTLVADIESGQHRAQALESLHRAVRRLADSAGVHQLTPIFAAARNLELIVTAVSIDGAPGQHGLQAIRTALANLEAQKVSPGSDFIPQISTRHVDVPRVVIAGDDEEQSERLCSILEKAGYRVDVFHELAAFPAAGATIEPLSAIFVNTMFDAGVQVIAELKKQSLSDFPVIFVSGRADMLAKLEAYRAGATHYLTKPVDSDALLRVMADAVTQTPAEPFRVLLVDNDDEQHTAYGLTLRQAGMTVTATGDPFQVPEILESFAAEVLVLDMLMPECSGPELAIILRDDERYAQIPIVYLAAETHISGQFQALNCSGDHFLSKPVNPRYLVTAIASHARRFRQTQVRKESMRTTLYERERQQQALDVHAIVTVTDKFGTLIYVNDRFCLTSGYSRDELLGRNHRIIKSGEHPPEFYLDMWSTIAGGNIWRGEVCNRRKNGSLYWVETSIVPFLDNTGLPYQYVSIRTEITHIKEAELRLRLLERAVEASTSSISMADATKPDMPLIYVNPAFEHITGYDRDEVLGRNCRLLQGKDVDQPGLNEIRKALREGRAGEARVHNYRKDGTPFWNDLRIAPVHDEQGRLSHFIGISDDVTERRKATNALRKSEERLRLSQHYANIGTWDWNIQTGKIICSERIGSMFGYPDVKRKASFKHFLNGVYPDDRKRVLDAIDACLQQGVEYNIEHRCVWPDGTVRWLLERGDVARDENGVALHMLGVMQDITERKLVEIKSLNQQARLVIFKHIIENVADGVITIDPTGIVRFFNPAAEKLFGYSAPEIVDRNVSLLLPEPYRSEYARYLNLHNGSQPASIIVKKLELSGQHKDGAIFPMELAISLMEIDDDKHFVVILRDISERKQYEQEIIAARDEAERANNAKSEFLSSMSHELRTPMNAILGFGQLLEIDVGLNEDQADYVSEILKAGRHLLELINEVLDLAKIESGNINLSLEPLSCLELITECLTLIGPLAQARGIAINNDVVGDCLVRADRTRLKQVLINLLSNAVKYNRPQGTVLIQADVQDDRIRLKVSDTGYGIPVARWREIFQPFSRLGAEDADIEGTGIGLTISSRLMKMMGGTIGMESEEDQGSTFWIELPKAASEPGIRNNDVEQAIVSEPVSGGEYRHTLLYIEDNPANLRLIEKIFSRHSQFRLLAAATPELGLELVSAYHPNLILLDINLPGMDGYQVLSVLHSLNPVKKIPVIGISANATAHDVERAMAAGFDEYMTKPVDVSQLLESVNRLLSDNAEE</sequence>
<dbReference type="SMART" id="SM00091">
    <property type="entry name" value="PAS"/>
    <property type="match status" value="4"/>
</dbReference>
<dbReference type="InterPro" id="IPR001610">
    <property type="entry name" value="PAC"/>
</dbReference>
<dbReference type="PANTHER" id="PTHR43047">
    <property type="entry name" value="TWO-COMPONENT HISTIDINE PROTEIN KINASE"/>
    <property type="match status" value="1"/>
</dbReference>
<dbReference type="InterPro" id="IPR036097">
    <property type="entry name" value="HisK_dim/P_sf"/>
</dbReference>
<dbReference type="SMART" id="SM00387">
    <property type="entry name" value="HATPase_c"/>
    <property type="match status" value="1"/>
</dbReference>
<dbReference type="EC" id="2.7.13.3" evidence="2"/>
<dbReference type="InterPro" id="IPR001789">
    <property type="entry name" value="Sig_transdc_resp-reg_receiver"/>
</dbReference>
<dbReference type="Gene3D" id="3.30.565.10">
    <property type="entry name" value="Histidine kinase-like ATPase, C-terminal domain"/>
    <property type="match status" value="1"/>
</dbReference>
<feature type="modified residue" description="4-aspartylphosphate" evidence="6">
    <location>
        <position position="297"/>
    </location>
</feature>
<dbReference type="Gene3D" id="2.10.70.100">
    <property type="match status" value="1"/>
</dbReference>
<name>A0ABY3C4Q0_9GAMM</name>
<dbReference type="Gene3D" id="3.40.50.2300">
    <property type="match status" value="3"/>
</dbReference>
<evidence type="ECO:0000256" key="6">
    <source>
        <dbReference type="PROSITE-ProRule" id="PRU00169"/>
    </source>
</evidence>
<dbReference type="CDD" id="cd16922">
    <property type="entry name" value="HATPase_EvgS-ArcB-TorS-like"/>
    <property type="match status" value="1"/>
</dbReference>
<keyword evidence="12" id="KW-1185">Reference proteome</keyword>
<dbReference type="SUPFAM" id="SSF55874">
    <property type="entry name" value="ATPase domain of HSP90 chaperone/DNA topoisomerase II/histidine kinase"/>
    <property type="match status" value="1"/>
</dbReference>
<dbReference type="PROSITE" id="PS50113">
    <property type="entry name" value="PAC"/>
    <property type="match status" value="4"/>
</dbReference>
<dbReference type="InterPro" id="IPR035965">
    <property type="entry name" value="PAS-like_dom_sf"/>
</dbReference>
<evidence type="ECO:0000256" key="3">
    <source>
        <dbReference type="ARBA" id="ARBA00022553"/>
    </source>
</evidence>
<dbReference type="InterPro" id="IPR003661">
    <property type="entry name" value="HisK_dim/P_dom"/>
</dbReference>
<dbReference type="InterPro" id="IPR011006">
    <property type="entry name" value="CheY-like_superfamily"/>
</dbReference>
<dbReference type="PRINTS" id="PR00344">
    <property type="entry name" value="BCTRLSENSOR"/>
</dbReference>
<evidence type="ECO:0000256" key="4">
    <source>
        <dbReference type="ARBA" id="ARBA00022679"/>
    </source>
</evidence>
<feature type="domain" description="PAC" evidence="10">
    <location>
        <begin position="704"/>
        <end position="760"/>
    </location>
</feature>
<protein>
    <recommendedName>
        <fullName evidence="2">histidine kinase</fullName>
        <ecNumber evidence="2">2.7.13.3</ecNumber>
    </recommendedName>
</protein>
<evidence type="ECO:0000256" key="1">
    <source>
        <dbReference type="ARBA" id="ARBA00000085"/>
    </source>
</evidence>
<dbReference type="CDD" id="cd00156">
    <property type="entry name" value="REC"/>
    <property type="match status" value="2"/>
</dbReference>
<evidence type="ECO:0000256" key="2">
    <source>
        <dbReference type="ARBA" id="ARBA00012438"/>
    </source>
</evidence>
<feature type="domain" description="Response regulatory" evidence="8">
    <location>
        <begin position="125"/>
        <end position="239"/>
    </location>
</feature>
<dbReference type="SMART" id="SM00086">
    <property type="entry name" value="PAC"/>
    <property type="match status" value="4"/>
</dbReference>
<dbReference type="InterPro" id="IPR013655">
    <property type="entry name" value="PAS_fold_3"/>
</dbReference>
<dbReference type="Pfam" id="PF08447">
    <property type="entry name" value="PAS_3"/>
    <property type="match status" value="2"/>
</dbReference>
<feature type="domain" description="Response regulatory" evidence="8">
    <location>
        <begin position="248"/>
        <end position="364"/>
    </location>
</feature>
<dbReference type="Pfam" id="PF02518">
    <property type="entry name" value="HATPase_c"/>
    <property type="match status" value="1"/>
</dbReference>
<dbReference type="PROSITE" id="PS50109">
    <property type="entry name" value="HIS_KIN"/>
    <property type="match status" value="1"/>
</dbReference>
<dbReference type="InterPro" id="IPR003594">
    <property type="entry name" value="HATPase_dom"/>
</dbReference>
<feature type="domain" description="PAC" evidence="10">
    <location>
        <begin position="455"/>
        <end position="507"/>
    </location>
</feature>
<keyword evidence="3 6" id="KW-0597">Phosphoprotein</keyword>
<evidence type="ECO:0000259" key="7">
    <source>
        <dbReference type="PROSITE" id="PS50109"/>
    </source>
</evidence>
<organism evidence="11 12">
    <name type="scientific">Candidatus Methylobacter oryzae</name>
    <dbReference type="NCBI Taxonomy" id="2497749"/>
    <lineage>
        <taxon>Bacteria</taxon>
        <taxon>Pseudomonadati</taxon>
        <taxon>Pseudomonadota</taxon>
        <taxon>Gammaproteobacteria</taxon>
        <taxon>Methylococcales</taxon>
        <taxon>Methylococcaceae</taxon>
        <taxon>Methylobacter</taxon>
    </lineage>
</organism>
<dbReference type="Pfam" id="PF00072">
    <property type="entry name" value="Response_reg"/>
    <property type="match status" value="3"/>
</dbReference>
<feature type="modified residue" description="4-aspartylphosphate" evidence="6">
    <location>
        <position position="1201"/>
    </location>
</feature>
<reference evidence="11 12" key="1">
    <citation type="journal article" date="2019" name="Antonie Van Leeuwenhoek">
        <title>Description of 'Ca. Methylobacter oryzae' KRF1, a novel species from the environmentally important Methylobacter clade 2.</title>
        <authorList>
            <person name="Khatri K."/>
            <person name="Mohite J.A."/>
            <person name="Pandit P.S."/>
            <person name="Bahulikar R."/>
            <person name="Rahalkar M.C."/>
        </authorList>
    </citation>
    <scope>NUCLEOTIDE SEQUENCE [LARGE SCALE GENOMIC DNA]</scope>
    <source>
        <strain evidence="11 12">KRF1</strain>
    </source>
</reference>
<dbReference type="Gene3D" id="1.10.287.130">
    <property type="match status" value="1"/>
</dbReference>
<dbReference type="NCBIfam" id="TIGR00229">
    <property type="entry name" value="sensory_box"/>
    <property type="match status" value="4"/>
</dbReference>
<dbReference type="RefSeq" id="WP_143733402.1">
    <property type="nucleotide sequence ID" value="NZ_RYFG02000121.1"/>
</dbReference>
<feature type="domain" description="PAS" evidence="9">
    <location>
        <begin position="504"/>
        <end position="577"/>
    </location>
</feature>
<dbReference type="Gene3D" id="3.30.450.20">
    <property type="entry name" value="PAS domain"/>
    <property type="match status" value="4"/>
</dbReference>
<dbReference type="Pfam" id="PF13426">
    <property type="entry name" value="PAS_9"/>
    <property type="match status" value="1"/>
</dbReference>
<dbReference type="InterPro" id="IPR004358">
    <property type="entry name" value="Sig_transdc_His_kin-like_C"/>
</dbReference>
<comment type="catalytic activity">
    <reaction evidence="1">
        <text>ATP + protein L-histidine = ADP + protein N-phospho-L-histidine.</text>
        <dbReference type="EC" id="2.7.13.3"/>
    </reaction>
</comment>
<comment type="caution">
    <text evidence="11">The sequence shown here is derived from an EMBL/GenBank/DDBJ whole genome shotgun (WGS) entry which is preliminary data.</text>
</comment>
<evidence type="ECO:0000313" key="12">
    <source>
        <dbReference type="Proteomes" id="UP000733744"/>
    </source>
</evidence>
<accession>A0ABY3C4Q0</accession>
<feature type="domain" description="Histidine kinase" evidence="7">
    <location>
        <begin position="909"/>
        <end position="1124"/>
    </location>
</feature>
<dbReference type="Proteomes" id="UP000733744">
    <property type="component" value="Unassembled WGS sequence"/>
</dbReference>
<evidence type="ECO:0000259" key="8">
    <source>
        <dbReference type="PROSITE" id="PS50110"/>
    </source>
</evidence>
<dbReference type="InterPro" id="IPR013767">
    <property type="entry name" value="PAS_fold"/>
</dbReference>
<dbReference type="SUPFAM" id="SSF47226">
    <property type="entry name" value="Histidine-containing phosphotransfer domain, HPT domain"/>
    <property type="match status" value="1"/>
</dbReference>
<dbReference type="Pfam" id="PF00512">
    <property type="entry name" value="HisKA"/>
    <property type="match status" value="1"/>
</dbReference>
<feature type="domain" description="PAS" evidence="9">
    <location>
        <begin position="383"/>
        <end position="428"/>
    </location>
</feature>
<dbReference type="Gene3D" id="1.20.120.160">
    <property type="entry name" value="HPT domain"/>
    <property type="match status" value="1"/>
</dbReference>
<comment type="caution">
    <text evidence="6">Lacks conserved residue(s) required for the propagation of feature annotation.</text>
</comment>
<dbReference type="SUPFAM" id="SSF55785">
    <property type="entry name" value="PYP-like sensor domain (PAS domain)"/>
    <property type="match status" value="4"/>
</dbReference>
<feature type="domain" description="PAC" evidence="10">
    <location>
        <begin position="841"/>
        <end position="891"/>
    </location>
</feature>
<evidence type="ECO:0000256" key="5">
    <source>
        <dbReference type="ARBA" id="ARBA00022777"/>
    </source>
</evidence>
<keyword evidence="4" id="KW-0808">Transferase</keyword>
<evidence type="ECO:0000259" key="9">
    <source>
        <dbReference type="PROSITE" id="PS50112"/>
    </source>
</evidence>
<dbReference type="PROSITE" id="PS50110">
    <property type="entry name" value="RESPONSE_REGULATORY"/>
    <property type="match status" value="3"/>
</dbReference>
<dbReference type="InterPro" id="IPR036641">
    <property type="entry name" value="HPT_dom_sf"/>
</dbReference>
<dbReference type="InterPro" id="IPR036890">
    <property type="entry name" value="HATPase_C_sf"/>
</dbReference>
<feature type="domain" description="Response regulatory" evidence="8">
    <location>
        <begin position="1151"/>
        <end position="1268"/>
    </location>
</feature>
<dbReference type="SMART" id="SM00448">
    <property type="entry name" value="REC"/>
    <property type="match status" value="3"/>
</dbReference>
<evidence type="ECO:0000313" key="11">
    <source>
        <dbReference type="EMBL" id="TRW89704.1"/>
    </source>
</evidence>
<dbReference type="SUPFAM" id="SSF47384">
    <property type="entry name" value="Homodimeric domain of signal transducing histidine kinase"/>
    <property type="match status" value="1"/>
</dbReference>
<keyword evidence="5" id="KW-0418">Kinase</keyword>
<dbReference type="InterPro" id="IPR000014">
    <property type="entry name" value="PAS"/>
</dbReference>
<dbReference type="Pfam" id="PF00989">
    <property type="entry name" value="PAS"/>
    <property type="match status" value="1"/>
</dbReference>
<dbReference type="CDD" id="cd00130">
    <property type="entry name" value="PAS"/>
    <property type="match status" value="4"/>
</dbReference>
<dbReference type="InterPro" id="IPR000700">
    <property type="entry name" value="PAS-assoc_C"/>
</dbReference>
<dbReference type="EMBL" id="RYFG02000121">
    <property type="protein sequence ID" value="TRW89704.1"/>
    <property type="molecule type" value="Genomic_DNA"/>
</dbReference>
<dbReference type="SMART" id="SM00388">
    <property type="entry name" value="HisKA"/>
    <property type="match status" value="1"/>
</dbReference>
<dbReference type="CDD" id="cd00082">
    <property type="entry name" value="HisKA"/>
    <property type="match status" value="1"/>
</dbReference>
<evidence type="ECO:0000259" key="10">
    <source>
        <dbReference type="PROSITE" id="PS50113"/>
    </source>
</evidence>